<keyword evidence="1" id="KW-0645">Protease</keyword>
<dbReference type="AlphaFoldDB" id="A0A5B6X271"/>
<comment type="caution">
    <text evidence="1">The sequence shown here is derived from an EMBL/GenBank/DDBJ whole genome shotgun (WGS) entry which is preliminary data.</text>
</comment>
<dbReference type="Proteomes" id="UP000325315">
    <property type="component" value="Unassembled WGS sequence"/>
</dbReference>
<dbReference type="InterPro" id="IPR032567">
    <property type="entry name" value="RTL1-rel"/>
</dbReference>
<keyword evidence="2" id="KW-1185">Reference proteome</keyword>
<dbReference type="PANTHER" id="PTHR15503">
    <property type="entry name" value="LDOC1 RELATED"/>
    <property type="match status" value="1"/>
</dbReference>
<dbReference type="EMBL" id="SMMG02000001">
    <property type="protein sequence ID" value="KAA3487656.1"/>
    <property type="molecule type" value="Genomic_DNA"/>
</dbReference>
<organism evidence="1 2">
    <name type="scientific">Gossypium australe</name>
    <dbReference type="NCBI Taxonomy" id="47621"/>
    <lineage>
        <taxon>Eukaryota</taxon>
        <taxon>Viridiplantae</taxon>
        <taxon>Streptophyta</taxon>
        <taxon>Embryophyta</taxon>
        <taxon>Tracheophyta</taxon>
        <taxon>Spermatophyta</taxon>
        <taxon>Magnoliopsida</taxon>
        <taxon>eudicotyledons</taxon>
        <taxon>Gunneridae</taxon>
        <taxon>Pentapetalae</taxon>
        <taxon>rosids</taxon>
        <taxon>malvids</taxon>
        <taxon>Malvales</taxon>
        <taxon>Malvaceae</taxon>
        <taxon>Malvoideae</taxon>
        <taxon>Gossypium</taxon>
    </lineage>
</organism>
<gene>
    <name evidence="1" type="ORF">EPI10_031470</name>
</gene>
<name>A0A5B6X271_9ROSI</name>
<evidence type="ECO:0000313" key="2">
    <source>
        <dbReference type="Proteomes" id="UP000325315"/>
    </source>
</evidence>
<keyword evidence="1" id="KW-0378">Hydrolase</keyword>
<dbReference type="GO" id="GO:0006508">
    <property type="term" value="P:proteolysis"/>
    <property type="evidence" value="ECO:0007669"/>
    <property type="project" value="UniProtKB-KW"/>
</dbReference>
<proteinExistence type="predicted"/>
<dbReference type="PANTHER" id="PTHR15503:SF45">
    <property type="entry name" value="RNA-DIRECTED DNA POLYMERASE HOMOLOG"/>
    <property type="match status" value="1"/>
</dbReference>
<evidence type="ECO:0000313" key="1">
    <source>
        <dbReference type="EMBL" id="KAA3487656.1"/>
    </source>
</evidence>
<accession>A0A5B6X271</accession>
<protein>
    <submittedName>
        <fullName evidence="1">Gag protease polyprotein-like protein</fullName>
    </submittedName>
</protein>
<dbReference type="OrthoDB" id="1751327at2759"/>
<sequence>MDLSFYGFDMILGMDCLTEHKAKIGFELKEVTLQSSGGKEVVVLGEQFRAMSNIVSTLKVENMLGKGYEAYLTFVMGVFHDKLVGLPPNREAEFATELYHGSSLVSTTPYRMAPKELKELMIQL</sequence>
<reference evidence="2" key="1">
    <citation type="journal article" date="2019" name="Plant Biotechnol. J.">
        <title>Genome sequencing of the Australian wild diploid species Gossypium australe highlights disease resistance and delayed gland morphogenesis.</title>
        <authorList>
            <person name="Cai Y."/>
            <person name="Cai X."/>
            <person name="Wang Q."/>
            <person name="Wang P."/>
            <person name="Zhang Y."/>
            <person name="Cai C."/>
            <person name="Xu Y."/>
            <person name="Wang K."/>
            <person name="Zhou Z."/>
            <person name="Wang C."/>
            <person name="Geng S."/>
            <person name="Li B."/>
            <person name="Dong Q."/>
            <person name="Hou Y."/>
            <person name="Wang H."/>
            <person name="Ai P."/>
            <person name="Liu Z."/>
            <person name="Yi F."/>
            <person name="Sun M."/>
            <person name="An G."/>
            <person name="Cheng J."/>
            <person name="Zhang Y."/>
            <person name="Shi Q."/>
            <person name="Xie Y."/>
            <person name="Shi X."/>
            <person name="Chang Y."/>
            <person name="Huang F."/>
            <person name="Chen Y."/>
            <person name="Hong S."/>
            <person name="Mi L."/>
            <person name="Sun Q."/>
            <person name="Zhang L."/>
            <person name="Zhou B."/>
            <person name="Peng R."/>
            <person name="Zhang X."/>
            <person name="Liu F."/>
        </authorList>
    </citation>
    <scope>NUCLEOTIDE SEQUENCE [LARGE SCALE GENOMIC DNA]</scope>
    <source>
        <strain evidence="2">cv. PA1801</strain>
    </source>
</reference>
<dbReference type="GO" id="GO:0008233">
    <property type="term" value="F:peptidase activity"/>
    <property type="evidence" value="ECO:0007669"/>
    <property type="project" value="UniProtKB-KW"/>
</dbReference>